<dbReference type="EMBL" id="CP007264">
    <property type="protein sequence ID" value="AHL22298.1"/>
    <property type="molecule type" value="Genomic_DNA"/>
</dbReference>
<dbReference type="OrthoDB" id="102270at2157"/>
<dbReference type="Proteomes" id="UP000019434">
    <property type="component" value="Chromosome"/>
</dbReference>
<proteinExistence type="predicted"/>
<dbReference type="HOGENOM" id="CLU_968462_0_0_2"/>
<dbReference type="eggNOG" id="ENOG502N598">
    <property type="taxonomic scope" value="Archaea"/>
</dbReference>
<evidence type="ECO:0000313" key="2">
    <source>
        <dbReference type="Proteomes" id="UP000019434"/>
    </source>
</evidence>
<dbReference type="STRING" id="195522.BD01_0675"/>
<accession>W8NSU6</accession>
<organism evidence="1 2">
    <name type="scientific">Thermococcus nautili</name>
    <dbReference type="NCBI Taxonomy" id="195522"/>
    <lineage>
        <taxon>Archaea</taxon>
        <taxon>Methanobacteriati</taxon>
        <taxon>Methanobacteriota</taxon>
        <taxon>Thermococci</taxon>
        <taxon>Thermococcales</taxon>
        <taxon>Thermococcaceae</taxon>
        <taxon>Thermococcus</taxon>
    </lineage>
</organism>
<sequence>MNKRDNMLLLFVVLSFMCSPAYASGVTCGPHSVLAPGEYCSFATFVKAGNNDAIIVLSWSALGPGMSGLPTPSMVGDYYFYFKNGKLYYLGNTTGAYELFYELYKGVWYLSDGRAISPENLCMAENITIPKEIRPKLCSCDNVSIQSKFYPAVLNGSTLQILGVESPDLIEFPPSKNSTYSIQLPKNLSLSVPPNVTLRAVFLGKGVLVYTYPERFDSPLSWNELSILYYNGKTLEVLNLSEGLRERLPLCREAPSNSRDSLEYYWIALGGVLVGLGLWKLRKAKEN</sequence>
<gene>
    <name evidence="1" type="ORF">BD01_0675</name>
</gene>
<keyword evidence="2" id="KW-1185">Reference proteome</keyword>
<protein>
    <submittedName>
        <fullName evidence="1">Uncharacterized protein</fullName>
    </submittedName>
</protein>
<evidence type="ECO:0000313" key="1">
    <source>
        <dbReference type="EMBL" id="AHL22298.1"/>
    </source>
</evidence>
<dbReference type="GeneID" id="24958478"/>
<dbReference type="KEGG" id="tnu:BD01_0675"/>
<dbReference type="RefSeq" id="WP_042689958.1">
    <property type="nucleotide sequence ID" value="NZ_CP007264.1"/>
</dbReference>
<dbReference type="AlphaFoldDB" id="W8NSU6"/>
<reference evidence="1 2" key="1">
    <citation type="submission" date="2014-02" db="EMBL/GenBank/DDBJ databases">
        <title>Genome Sequence of an Hyperthermophilic Archaeon, Thermococcus nautili 30-1, producing viral vesicles.</title>
        <authorList>
            <person name="Oberto J."/>
            <person name="Gaudin M."/>
            <person name="Cossu M."/>
            <person name="Gorlas A."/>
            <person name="Slesarev A."/>
            <person name="Marguet E."/>
            <person name="Forterre P."/>
        </authorList>
    </citation>
    <scope>NUCLEOTIDE SEQUENCE [LARGE SCALE GENOMIC DNA]</scope>
    <source>
        <strain evidence="1 2">30-1</strain>
    </source>
</reference>
<name>W8NSU6_9EURY</name>